<reference evidence="3 4" key="1">
    <citation type="submission" date="2020-08" db="EMBL/GenBank/DDBJ databases">
        <authorList>
            <person name="Koutsovoulos G."/>
            <person name="Danchin GJ E."/>
        </authorList>
    </citation>
    <scope>NUCLEOTIDE SEQUENCE [LARGE SCALE GENOMIC DNA]</scope>
</reference>
<gene>
    <name evidence="3" type="ORF">MENT_LOCUS32896</name>
</gene>
<proteinExistence type="predicted"/>
<feature type="chain" id="PRO_5027817120" evidence="2">
    <location>
        <begin position="24"/>
        <end position="301"/>
    </location>
</feature>
<protein>
    <submittedName>
        <fullName evidence="3">Uncharacterized protein</fullName>
    </submittedName>
</protein>
<name>A0A6V7W1G4_MELEN</name>
<sequence length="301" mass="35371">MHHSIPLIFILFIFLLRFSNFIANEDKKLEKSLTLSDWMKNYPEEQETGNTGVSNINVPMNDDDDKDFTFAQPKTVASNEAYDDKYTEIAPFSSKKIDVVRQMKGSNQQTNDKDSEDISRDDEDFSFHNHSNIQWPVIKETKDQIGNEMYKEKGQYFLQNRSNRNTQQSMQSSLHPRANTKIVDKVDNKGCFVWSFNLQKNKEKTREGKEVDKKIRNQTYTGKRVNEVRDFNQWLNEKYNQPPTVDINCSLWNMQKNKKKNEKKKLQHANPRQTSGGAINKRNVQRKVSKTKKHQVNNLLR</sequence>
<feature type="compositionally biased region" description="Basic residues" evidence="1">
    <location>
        <begin position="257"/>
        <end position="267"/>
    </location>
</feature>
<comment type="caution">
    <text evidence="3">The sequence shown here is derived from an EMBL/GenBank/DDBJ whole genome shotgun (WGS) entry which is preliminary data.</text>
</comment>
<feature type="region of interest" description="Disordered" evidence="1">
    <location>
        <begin position="100"/>
        <end position="126"/>
    </location>
</feature>
<accession>A0A6V7W1G4</accession>
<evidence type="ECO:0000256" key="2">
    <source>
        <dbReference type="SAM" id="SignalP"/>
    </source>
</evidence>
<feature type="region of interest" description="Disordered" evidence="1">
    <location>
        <begin position="257"/>
        <end position="301"/>
    </location>
</feature>
<dbReference type="EMBL" id="CAJEWN010000381">
    <property type="protein sequence ID" value="CAD2180794.1"/>
    <property type="molecule type" value="Genomic_DNA"/>
</dbReference>
<organism evidence="3 4">
    <name type="scientific">Meloidogyne enterolobii</name>
    <name type="common">Root-knot nematode worm</name>
    <name type="synonym">Meloidogyne mayaguensis</name>
    <dbReference type="NCBI Taxonomy" id="390850"/>
    <lineage>
        <taxon>Eukaryota</taxon>
        <taxon>Metazoa</taxon>
        <taxon>Ecdysozoa</taxon>
        <taxon>Nematoda</taxon>
        <taxon>Chromadorea</taxon>
        <taxon>Rhabditida</taxon>
        <taxon>Tylenchina</taxon>
        <taxon>Tylenchomorpha</taxon>
        <taxon>Tylenchoidea</taxon>
        <taxon>Meloidogynidae</taxon>
        <taxon>Meloidogyninae</taxon>
        <taxon>Meloidogyne</taxon>
    </lineage>
</organism>
<feature type="signal peptide" evidence="2">
    <location>
        <begin position="1"/>
        <end position="23"/>
    </location>
</feature>
<keyword evidence="2" id="KW-0732">Signal</keyword>
<dbReference type="Proteomes" id="UP000580250">
    <property type="component" value="Unassembled WGS sequence"/>
</dbReference>
<evidence type="ECO:0000313" key="3">
    <source>
        <dbReference type="EMBL" id="CAD2180794.1"/>
    </source>
</evidence>
<dbReference type="AlphaFoldDB" id="A0A6V7W1G4"/>
<evidence type="ECO:0000256" key="1">
    <source>
        <dbReference type="SAM" id="MobiDB-lite"/>
    </source>
</evidence>
<feature type="compositionally biased region" description="Basic residues" evidence="1">
    <location>
        <begin position="283"/>
        <end position="295"/>
    </location>
</feature>
<evidence type="ECO:0000313" key="4">
    <source>
        <dbReference type="Proteomes" id="UP000580250"/>
    </source>
</evidence>